<feature type="transmembrane region" description="Helical" evidence="1">
    <location>
        <begin position="72"/>
        <end position="92"/>
    </location>
</feature>
<keyword evidence="1" id="KW-1133">Transmembrane helix</keyword>
<gene>
    <name evidence="2" type="ORF">ACMD2_11052</name>
</gene>
<evidence type="ECO:0000313" key="2">
    <source>
        <dbReference type="EMBL" id="OAY78164.1"/>
    </source>
</evidence>
<evidence type="ECO:0008006" key="4">
    <source>
        <dbReference type="Google" id="ProtNLM"/>
    </source>
</evidence>
<keyword evidence="1" id="KW-0472">Membrane</keyword>
<dbReference type="STRING" id="4615.A0A199VM61"/>
<dbReference type="PANTHER" id="PTHR33430:SF7">
    <property type="entry name" value="OS07G0240400 PROTEIN"/>
    <property type="match status" value="1"/>
</dbReference>
<sequence length="189" mass="19622">MDEGDDDHHQTLENGGGGGTSIHITALDGVVNVNSLFTLAAFVGLAWNPSAGATPGAAPCDVDFGKLESDLVSFHVLAFACFLFSSLVALCLKQAIRAHHPHHHPRRRSRHAGAARVDRAALRGGIIACAAGSVFGCGFLMLALVNLVQIKLGRIGCGVASVAAVAPLVTLVPAAMLVYTAIVLYAFTR</sequence>
<protein>
    <recommendedName>
        <fullName evidence="4">Maternal effect embryo arrest 60</fullName>
    </recommendedName>
</protein>
<keyword evidence="1" id="KW-0812">Transmembrane</keyword>
<organism evidence="2 3">
    <name type="scientific">Ananas comosus</name>
    <name type="common">Pineapple</name>
    <name type="synonym">Ananas ananas</name>
    <dbReference type="NCBI Taxonomy" id="4615"/>
    <lineage>
        <taxon>Eukaryota</taxon>
        <taxon>Viridiplantae</taxon>
        <taxon>Streptophyta</taxon>
        <taxon>Embryophyta</taxon>
        <taxon>Tracheophyta</taxon>
        <taxon>Spermatophyta</taxon>
        <taxon>Magnoliopsida</taxon>
        <taxon>Liliopsida</taxon>
        <taxon>Poales</taxon>
        <taxon>Bromeliaceae</taxon>
        <taxon>Bromelioideae</taxon>
        <taxon>Ananas</taxon>
    </lineage>
</organism>
<evidence type="ECO:0000256" key="1">
    <source>
        <dbReference type="SAM" id="Phobius"/>
    </source>
</evidence>
<dbReference type="AlphaFoldDB" id="A0A199VM61"/>
<evidence type="ECO:0000313" key="3">
    <source>
        <dbReference type="Proteomes" id="UP000092600"/>
    </source>
</evidence>
<dbReference type="EMBL" id="LSRQ01001355">
    <property type="protein sequence ID" value="OAY78164.1"/>
    <property type="molecule type" value="Genomic_DNA"/>
</dbReference>
<proteinExistence type="predicted"/>
<accession>A0A199VM61</accession>
<dbReference type="PANTHER" id="PTHR33430">
    <property type="entry name" value="MATERNAL EFFECT EMBRYO ARREST PROTEIN"/>
    <property type="match status" value="1"/>
</dbReference>
<feature type="transmembrane region" description="Helical" evidence="1">
    <location>
        <begin position="120"/>
        <end position="144"/>
    </location>
</feature>
<name>A0A199VM61_ANACO</name>
<feature type="transmembrane region" description="Helical" evidence="1">
    <location>
        <begin position="164"/>
        <end position="187"/>
    </location>
</feature>
<reference evidence="2 3" key="1">
    <citation type="journal article" date="2016" name="DNA Res.">
        <title>The draft genome of MD-2 pineapple using hybrid error correction of long reads.</title>
        <authorList>
            <person name="Redwan R.M."/>
            <person name="Saidin A."/>
            <person name="Kumar S.V."/>
        </authorList>
    </citation>
    <scope>NUCLEOTIDE SEQUENCE [LARGE SCALE GENOMIC DNA]</scope>
    <source>
        <strain evidence="3">cv. MD2</strain>
        <tissue evidence="2">Leaf</tissue>
    </source>
</reference>
<comment type="caution">
    <text evidence="2">The sequence shown here is derived from an EMBL/GenBank/DDBJ whole genome shotgun (WGS) entry which is preliminary data.</text>
</comment>
<dbReference type="Proteomes" id="UP000092600">
    <property type="component" value="Unassembled WGS sequence"/>
</dbReference>